<keyword evidence="3" id="KW-0949">S-adenosyl-L-methionine</keyword>
<dbReference type="InterPro" id="IPR036390">
    <property type="entry name" value="WH_DNA-bd_sf"/>
</dbReference>
<dbReference type="HOGENOM" id="CLU_005533_12_0_7"/>
<name>V6DHE7_9BACT</name>
<feature type="active site" description="Proton acceptor" evidence="4">
    <location>
        <position position="278"/>
    </location>
</feature>
<gene>
    <name evidence="7" type="primary">tcmN</name>
    <name evidence="7" type="ORF">BABL1_gene_718</name>
</gene>
<dbReference type="Pfam" id="PF08100">
    <property type="entry name" value="Dimerisation"/>
    <property type="match status" value="1"/>
</dbReference>
<protein>
    <submittedName>
        <fullName evidence="7">O-methyltransferase family protein</fullName>
    </submittedName>
</protein>
<proteinExistence type="predicted"/>
<dbReference type="OrthoDB" id="9766840at2"/>
<dbReference type="PANTHER" id="PTHR43712">
    <property type="entry name" value="PUTATIVE (AFU_ORTHOLOGUE AFUA_4G14580)-RELATED"/>
    <property type="match status" value="1"/>
</dbReference>
<evidence type="ECO:0000313" key="7">
    <source>
        <dbReference type="EMBL" id="CDK31007.1"/>
    </source>
</evidence>
<keyword evidence="1 7" id="KW-0489">Methyltransferase</keyword>
<dbReference type="eggNOG" id="COG2226">
    <property type="taxonomic scope" value="Bacteria"/>
</dbReference>
<keyword evidence="2 7" id="KW-0808">Transferase</keyword>
<dbReference type="PANTHER" id="PTHR43712:SF2">
    <property type="entry name" value="O-METHYLTRANSFERASE CICE"/>
    <property type="match status" value="1"/>
</dbReference>
<feature type="domain" description="O-methyltransferase dimerisation" evidence="6">
    <location>
        <begin position="44"/>
        <end position="119"/>
    </location>
</feature>
<dbReference type="InterPro" id="IPR016461">
    <property type="entry name" value="COMT-like"/>
</dbReference>
<dbReference type="RefSeq" id="WP_023792985.1">
    <property type="nucleotide sequence ID" value="NC_023003.1"/>
</dbReference>
<dbReference type="Gene3D" id="1.10.10.10">
    <property type="entry name" value="Winged helix-like DNA-binding domain superfamily/Winged helix DNA-binding domain"/>
    <property type="match status" value="1"/>
</dbReference>
<evidence type="ECO:0000256" key="2">
    <source>
        <dbReference type="ARBA" id="ARBA00022679"/>
    </source>
</evidence>
<keyword evidence="8" id="KW-1185">Reference proteome</keyword>
<dbReference type="SUPFAM" id="SSF53335">
    <property type="entry name" value="S-adenosyl-L-methionine-dependent methyltransferases"/>
    <property type="match status" value="1"/>
</dbReference>
<dbReference type="Proteomes" id="UP000018769">
    <property type="component" value="Chromosome I"/>
</dbReference>
<evidence type="ECO:0000256" key="3">
    <source>
        <dbReference type="ARBA" id="ARBA00022691"/>
    </source>
</evidence>
<dbReference type="Pfam" id="PF00891">
    <property type="entry name" value="Methyltransf_2"/>
    <property type="match status" value="1"/>
</dbReference>
<dbReference type="GO" id="GO:0008171">
    <property type="term" value="F:O-methyltransferase activity"/>
    <property type="evidence" value="ECO:0007669"/>
    <property type="project" value="InterPro"/>
</dbReference>
<sequence>MVLKYLFSLILILLFISIGLNIRLFNFQQTRNYIDPSFNRSKLMQMSCGFLLSRAIQVFAQLKLADHLKSPQKIDNNFANKLNVNQSMLYRLLRMLSGHGIVHKNGNDEFILTEIGQYLRTDHPETLCNFFEMEGNPHRWNSYSKLPETIKTGTTSFNILFGESYFDSIKKNPFDQDQFNRGMNDISNNENLIIAYFFKNKKAYSIVDIGGGVGNLLLEIIAINVNIKEAILFDYTPLTNDQKNLIDLKNIKFIQGSFFEKNVIPPNKDIYILKRILHDWNDENSIKILSQIQKTMSKESKLYILDSIMDDTNNYHISKDVDFEMMVLFGGKERTKNEFEKILQKANLKLIKIHNLENSMLSILEVHKK</sequence>
<dbReference type="STRING" id="673862.BABL1_gene_718"/>
<dbReference type="SUPFAM" id="SSF46785">
    <property type="entry name" value="Winged helix' DNA-binding domain"/>
    <property type="match status" value="1"/>
</dbReference>
<evidence type="ECO:0000313" key="8">
    <source>
        <dbReference type="Proteomes" id="UP000018769"/>
    </source>
</evidence>
<reference evidence="7 8" key="1">
    <citation type="journal article" date="2015" name="Biol. Direct">
        <title>Babela massiliensis, a representative of a widespread bacterial phylum with unusual adaptations to parasitism in amoebae.</title>
        <authorList>
            <person name="Pagnier I."/>
            <person name="Yutin N."/>
            <person name="Croce O."/>
            <person name="Makarova K.S."/>
            <person name="Wolf Y.I."/>
            <person name="Benamar S."/>
            <person name="Raoult D."/>
            <person name="Koonin E.V."/>
            <person name="La Scola B."/>
        </authorList>
    </citation>
    <scope>NUCLEOTIDE SEQUENCE [LARGE SCALE GENOMIC DNA]</scope>
    <source>
        <strain evidence="8">BABL1</strain>
    </source>
</reference>
<dbReference type="GO" id="GO:0046983">
    <property type="term" value="F:protein dimerization activity"/>
    <property type="evidence" value="ECO:0007669"/>
    <property type="project" value="InterPro"/>
</dbReference>
<dbReference type="GO" id="GO:0032259">
    <property type="term" value="P:methylation"/>
    <property type="evidence" value="ECO:0007669"/>
    <property type="project" value="UniProtKB-KW"/>
</dbReference>
<dbReference type="AlphaFoldDB" id="V6DHE7"/>
<dbReference type="Gene3D" id="3.40.50.150">
    <property type="entry name" value="Vaccinia Virus protein VP39"/>
    <property type="match status" value="1"/>
</dbReference>
<dbReference type="InterPro" id="IPR036388">
    <property type="entry name" value="WH-like_DNA-bd_sf"/>
</dbReference>
<dbReference type="InterPro" id="IPR029063">
    <property type="entry name" value="SAM-dependent_MTases_sf"/>
</dbReference>
<dbReference type="PROSITE" id="PS51683">
    <property type="entry name" value="SAM_OMT_II"/>
    <property type="match status" value="1"/>
</dbReference>
<accession>V6DHE7</accession>
<evidence type="ECO:0000256" key="4">
    <source>
        <dbReference type="PIRSR" id="PIRSR005739-1"/>
    </source>
</evidence>
<feature type="domain" description="O-methyltransferase C-terminal" evidence="5">
    <location>
        <begin position="143"/>
        <end position="346"/>
    </location>
</feature>
<dbReference type="EMBL" id="HG793133">
    <property type="protein sequence ID" value="CDK31007.1"/>
    <property type="molecule type" value="Genomic_DNA"/>
</dbReference>
<dbReference type="InterPro" id="IPR001077">
    <property type="entry name" value="COMT_C"/>
</dbReference>
<evidence type="ECO:0000256" key="1">
    <source>
        <dbReference type="ARBA" id="ARBA00022603"/>
    </source>
</evidence>
<organism evidence="7 8">
    <name type="scientific">Candidatus Babela massiliensis</name>
    <dbReference type="NCBI Taxonomy" id="673862"/>
    <lineage>
        <taxon>Bacteria</taxon>
        <taxon>Candidatus Babelota</taxon>
        <taxon>Candidatus Babeliae</taxon>
        <taxon>Candidatus Babeliales</taxon>
        <taxon>Candidatus Babeliaceae</taxon>
        <taxon>Candidatus Babela</taxon>
    </lineage>
</organism>
<evidence type="ECO:0000259" key="6">
    <source>
        <dbReference type="Pfam" id="PF08100"/>
    </source>
</evidence>
<evidence type="ECO:0000259" key="5">
    <source>
        <dbReference type="Pfam" id="PF00891"/>
    </source>
</evidence>
<dbReference type="InterPro" id="IPR012967">
    <property type="entry name" value="COMT_dimerisation"/>
</dbReference>
<dbReference type="PIRSF" id="PIRSF005739">
    <property type="entry name" value="O-mtase"/>
    <property type="match status" value="1"/>
</dbReference>
<dbReference type="KEGG" id="dpb:BABL1_gene_718"/>